<keyword evidence="6" id="KW-0949">S-adenosyl-L-methionine</keyword>
<dbReference type="InterPro" id="IPR029026">
    <property type="entry name" value="tRNA_m1G_MTases_N"/>
</dbReference>
<sequence>MKRLKAVFRLLKALSAEAGGVGSPLTGGSTGPLQALCSPRQRGDPARPRGAGTKPPSSLTPAGAPRGLWLGAEAPLPGPEAVAARSLPGATVPRGGSEAGPGPPAPPPTARRRCLAGRGIPPFSLVQPRARPEAARRTGTVGAGRRRGPRVSAAPAVPGSPCHGAGQSLPLRRGAPPARPAGAPHLSVPLPPARFCGRAVCGAELGVFPSPRAPRSSPVPVGCCGAASCQLSRGPGPYRLPWAGRRCLRWPFPRGKAFGAPMENALKSSVWRAVGLSPANCGRWWGGVRYRSTREQWPPPFAPPLSRGGEEGPPRGRIGGGQRPPPALPEVSRAESCSSRGGLAPRSQPRPWHKSYERGAGQAALADAELWSSREGGFAKARKRLERRPLPIQRTQGSEVLFGIAPCSLALSQSRRDLFRLFLKQSSGSRRLVMSEFVLQATARGVPVHHVRRQELDALCRGQVHQGVCLEATPLRFKSLEEAEKPDLGDEESPNRQLIWLVLEHIQDPMNLGALLRSAYFLGVDRVVTSQRSSCPLTPTVSKASSGAMEVFDVYSTDDLRSFLKAKTAEGWEVVGTVSKPEDVENVPVISCLEFRWNKPVIIVIGSEGDGLSLETQLLCHRMLAIPPGRALHPGIESLNVSVATGILLHSICSQKLRHGD</sequence>
<evidence type="ECO:0000313" key="13">
    <source>
        <dbReference type="Proteomes" id="UP001333110"/>
    </source>
</evidence>
<evidence type="ECO:0000256" key="10">
    <source>
        <dbReference type="SAM" id="MobiDB-lite"/>
    </source>
</evidence>
<evidence type="ECO:0000259" key="11">
    <source>
        <dbReference type="SMART" id="SM00967"/>
    </source>
</evidence>
<dbReference type="GO" id="GO:0003723">
    <property type="term" value="F:RNA binding"/>
    <property type="evidence" value="ECO:0007669"/>
    <property type="project" value="InterPro"/>
</dbReference>
<protein>
    <recommendedName>
        <fullName evidence="9">rRNA methyltransferase 1, mitochondrial</fullName>
    </recommendedName>
</protein>
<keyword evidence="7" id="KW-0809">Transit peptide</keyword>
<evidence type="ECO:0000256" key="6">
    <source>
        <dbReference type="ARBA" id="ARBA00022691"/>
    </source>
</evidence>
<feature type="region of interest" description="Disordered" evidence="10">
    <location>
        <begin position="296"/>
        <end position="359"/>
    </location>
</feature>
<evidence type="ECO:0000256" key="7">
    <source>
        <dbReference type="ARBA" id="ARBA00022946"/>
    </source>
</evidence>
<evidence type="ECO:0000256" key="2">
    <source>
        <dbReference type="ARBA" id="ARBA00007228"/>
    </source>
</evidence>
<name>A0AAN7NK95_MYCAM</name>
<dbReference type="GO" id="GO:0016435">
    <property type="term" value="F:rRNA (guanine) methyltransferase activity"/>
    <property type="evidence" value="ECO:0007669"/>
    <property type="project" value="TreeGrafter"/>
</dbReference>
<comment type="subcellular location">
    <subcellularLocation>
        <location evidence="1">Mitochondrion</location>
    </subcellularLocation>
</comment>
<feature type="domain" description="RNA 2-O ribose methyltransferase substrate binding" evidence="11">
    <location>
        <begin position="400"/>
        <end position="478"/>
    </location>
</feature>
<dbReference type="SMART" id="SM00967">
    <property type="entry name" value="SpoU_sub_bind"/>
    <property type="match status" value="1"/>
</dbReference>
<dbReference type="AlphaFoldDB" id="A0AAN7NK95"/>
<dbReference type="InterPro" id="IPR047182">
    <property type="entry name" value="MRM1"/>
</dbReference>
<evidence type="ECO:0000256" key="5">
    <source>
        <dbReference type="ARBA" id="ARBA00022679"/>
    </source>
</evidence>
<feature type="compositionally biased region" description="Low complexity" evidence="10">
    <location>
        <begin position="169"/>
        <end position="182"/>
    </location>
</feature>
<keyword evidence="5" id="KW-0808">Transferase</keyword>
<gene>
    <name evidence="12" type="ORF">QYF61_024093</name>
</gene>
<evidence type="ECO:0000256" key="1">
    <source>
        <dbReference type="ARBA" id="ARBA00004173"/>
    </source>
</evidence>
<dbReference type="Pfam" id="PF00588">
    <property type="entry name" value="SpoU_methylase"/>
    <property type="match status" value="1"/>
</dbReference>
<evidence type="ECO:0000256" key="8">
    <source>
        <dbReference type="ARBA" id="ARBA00023128"/>
    </source>
</evidence>
<dbReference type="CDD" id="cd18105">
    <property type="entry name" value="SpoU-like_MRM1"/>
    <property type="match status" value="1"/>
</dbReference>
<dbReference type="InterPro" id="IPR001537">
    <property type="entry name" value="SpoU_MeTrfase"/>
</dbReference>
<dbReference type="EMBL" id="JAUNZN010000015">
    <property type="protein sequence ID" value="KAK4812438.1"/>
    <property type="molecule type" value="Genomic_DNA"/>
</dbReference>
<dbReference type="SUPFAM" id="SSF55315">
    <property type="entry name" value="L30e-like"/>
    <property type="match status" value="1"/>
</dbReference>
<dbReference type="PANTHER" id="PTHR46103">
    <property type="entry name" value="RRNA METHYLTRANSFERASE 1, MITOCHONDRIAL"/>
    <property type="match status" value="1"/>
</dbReference>
<organism evidence="12 13">
    <name type="scientific">Mycteria americana</name>
    <name type="common">Wood stork</name>
    <dbReference type="NCBI Taxonomy" id="33587"/>
    <lineage>
        <taxon>Eukaryota</taxon>
        <taxon>Metazoa</taxon>
        <taxon>Chordata</taxon>
        <taxon>Craniata</taxon>
        <taxon>Vertebrata</taxon>
        <taxon>Euteleostomi</taxon>
        <taxon>Archelosauria</taxon>
        <taxon>Archosauria</taxon>
        <taxon>Dinosauria</taxon>
        <taxon>Saurischia</taxon>
        <taxon>Theropoda</taxon>
        <taxon>Coelurosauria</taxon>
        <taxon>Aves</taxon>
        <taxon>Neognathae</taxon>
        <taxon>Neoaves</taxon>
        <taxon>Aequornithes</taxon>
        <taxon>Ciconiiformes</taxon>
        <taxon>Ciconiidae</taxon>
        <taxon>Mycteria</taxon>
    </lineage>
</organism>
<accession>A0AAN7NK95</accession>
<reference evidence="12 13" key="1">
    <citation type="journal article" date="2023" name="J. Hered.">
        <title>Chromosome-level genome of the wood stork (Mycteria americana) provides insight into avian chromosome evolution.</title>
        <authorList>
            <person name="Flamio R. Jr."/>
            <person name="Ramstad K.M."/>
        </authorList>
    </citation>
    <scope>NUCLEOTIDE SEQUENCE [LARGE SCALE GENOMIC DNA]</scope>
    <source>
        <strain evidence="12">JAX WOST 10</strain>
    </source>
</reference>
<dbReference type="SUPFAM" id="SSF75217">
    <property type="entry name" value="alpha/beta knot"/>
    <property type="match status" value="1"/>
</dbReference>
<evidence type="ECO:0000313" key="12">
    <source>
        <dbReference type="EMBL" id="KAK4812438.1"/>
    </source>
</evidence>
<dbReference type="InterPro" id="IPR029028">
    <property type="entry name" value="Alpha/beta_knot_MTases"/>
</dbReference>
<comment type="caution">
    <text evidence="12">The sequence shown here is derived from an EMBL/GenBank/DDBJ whole genome shotgun (WGS) entry which is preliminary data.</text>
</comment>
<dbReference type="InterPro" id="IPR029064">
    <property type="entry name" value="Ribosomal_eL30-like_sf"/>
</dbReference>
<dbReference type="PANTHER" id="PTHR46103:SF1">
    <property type="entry name" value="RRNA METHYLTRANSFERASE 1, MITOCHONDRIAL"/>
    <property type="match status" value="1"/>
</dbReference>
<evidence type="ECO:0000256" key="9">
    <source>
        <dbReference type="ARBA" id="ARBA00034881"/>
    </source>
</evidence>
<dbReference type="InterPro" id="IPR013123">
    <property type="entry name" value="SpoU_subst-bd"/>
</dbReference>
<dbReference type="Gene3D" id="3.40.1280.10">
    <property type="match status" value="1"/>
</dbReference>
<feature type="compositionally biased region" description="Low complexity" evidence="10">
    <location>
        <begin position="150"/>
        <end position="161"/>
    </location>
</feature>
<evidence type="ECO:0000256" key="4">
    <source>
        <dbReference type="ARBA" id="ARBA00022603"/>
    </source>
</evidence>
<keyword evidence="13" id="KW-1185">Reference proteome</keyword>
<keyword evidence="3" id="KW-0698">rRNA processing</keyword>
<dbReference type="GO" id="GO:0005739">
    <property type="term" value="C:mitochondrion"/>
    <property type="evidence" value="ECO:0007669"/>
    <property type="project" value="UniProtKB-SubCell"/>
</dbReference>
<proteinExistence type="inferred from homology"/>
<evidence type="ECO:0000256" key="3">
    <source>
        <dbReference type="ARBA" id="ARBA00022552"/>
    </source>
</evidence>
<feature type="region of interest" description="Disordered" evidence="10">
    <location>
        <begin position="19"/>
        <end position="182"/>
    </location>
</feature>
<keyword evidence="4" id="KW-0489">Methyltransferase</keyword>
<dbReference type="Proteomes" id="UP001333110">
    <property type="component" value="Unassembled WGS sequence"/>
</dbReference>
<keyword evidence="8" id="KW-0496">Mitochondrion</keyword>
<dbReference type="Gene3D" id="3.30.1330.30">
    <property type="match status" value="1"/>
</dbReference>
<dbReference type="InterPro" id="IPR047261">
    <property type="entry name" value="MRM1_MeTrfase_dom"/>
</dbReference>
<comment type="similarity">
    <text evidence="2">Belongs to the class IV-like SAM-binding methyltransferase superfamily. RNA methyltransferase TrmH family.</text>
</comment>
<dbReference type="Pfam" id="PF08032">
    <property type="entry name" value="SpoU_sub_bind"/>
    <property type="match status" value="1"/>
</dbReference>